<dbReference type="PROSITE" id="PS50089">
    <property type="entry name" value="ZF_RING_2"/>
    <property type="match status" value="1"/>
</dbReference>
<accession>A0AAD1XDF8</accession>
<protein>
    <recommendedName>
        <fullName evidence="3">RING-type domain-containing protein</fullName>
    </recommendedName>
</protein>
<feature type="transmembrane region" description="Helical" evidence="2">
    <location>
        <begin position="179"/>
        <end position="207"/>
    </location>
</feature>
<dbReference type="EMBL" id="CAMPGE010008045">
    <property type="protein sequence ID" value="CAI2366957.1"/>
    <property type="molecule type" value="Genomic_DNA"/>
</dbReference>
<evidence type="ECO:0000313" key="5">
    <source>
        <dbReference type="Proteomes" id="UP001295684"/>
    </source>
</evidence>
<dbReference type="Gene3D" id="3.30.40.10">
    <property type="entry name" value="Zinc/RING finger domain, C3HC4 (zinc finger)"/>
    <property type="match status" value="1"/>
</dbReference>
<dbReference type="Pfam" id="PF13639">
    <property type="entry name" value="zf-RING_2"/>
    <property type="match status" value="1"/>
</dbReference>
<feature type="transmembrane region" description="Helical" evidence="2">
    <location>
        <begin position="126"/>
        <end position="147"/>
    </location>
</feature>
<dbReference type="AlphaFoldDB" id="A0AAD1XDF8"/>
<dbReference type="InterPro" id="IPR001841">
    <property type="entry name" value="Znf_RING"/>
</dbReference>
<feature type="transmembrane region" description="Helical" evidence="2">
    <location>
        <begin position="154"/>
        <end position="172"/>
    </location>
</feature>
<evidence type="ECO:0000259" key="3">
    <source>
        <dbReference type="PROSITE" id="PS50089"/>
    </source>
</evidence>
<keyword evidence="2" id="KW-0812">Transmembrane</keyword>
<keyword evidence="5" id="KW-1185">Reference proteome</keyword>
<keyword evidence="2" id="KW-0472">Membrane</keyword>
<dbReference type="GO" id="GO:0008270">
    <property type="term" value="F:zinc ion binding"/>
    <property type="evidence" value="ECO:0007669"/>
    <property type="project" value="UniProtKB-KW"/>
</dbReference>
<evidence type="ECO:0000313" key="4">
    <source>
        <dbReference type="EMBL" id="CAI2366957.1"/>
    </source>
</evidence>
<feature type="domain" description="RING-type" evidence="3">
    <location>
        <begin position="348"/>
        <end position="396"/>
    </location>
</feature>
<keyword evidence="1" id="KW-0479">Metal-binding</keyword>
<reference evidence="4" key="1">
    <citation type="submission" date="2023-07" db="EMBL/GenBank/DDBJ databases">
        <authorList>
            <consortium name="AG Swart"/>
            <person name="Singh M."/>
            <person name="Singh A."/>
            <person name="Seah K."/>
            <person name="Emmerich C."/>
        </authorList>
    </citation>
    <scope>NUCLEOTIDE SEQUENCE</scope>
    <source>
        <strain evidence="4">DP1</strain>
    </source>
</reference>
<evidence type="ECO:0000256" key="2">
    <source>
        <dbReference type="SAM" id="Phobius"/>
    </source>
</evidence>
<name>A0AAD1XDF8_EUPCR</name>
<feature type="transmembrane region" description="Helical" evidence="2">
    <location>
        <begin position="20"/>
        <end position="40"/>
    </location>
</feature>
<keyword evidence="2" id="KW-1133">Transmembrane helix</keyword>
<evidence type="ECO:0000256" key="1">
    <source>
        <dbReference type="PROSITE-ProRule" id="PRU00175"/>
    </source>
</evidence>
<feature type="transmembrane region" description="Helical" evidence="2">
    <location>
        <begin position="46"/>
        <end position="65"/>
    </location>
</feature>
<sequence length="420" mass="48813">MEFDIERDWFFPQEDYQKILIAVFNLNTLFEYLFVFWLVGTFGGHFWGAILLFFFYISTTVYFHIINYAMMDQIKYSDHQIRFNANSCEGSFKFWAMIFITCDCAPTRCVNKENLREIMDWHKKTFIFAWIARALLLTCTLIAYPFFCEDGEDIAVYIFFCLFYAINSLYPYSLFLSYYLFVFLLFFLLIPVLAFYFLICFLISLVANPSGCYVKCFGNPVANIDPENPIHIYNGVLPVDNSIEVQIGRPDIYGLGNESGRKVFAASAFSSSVRDSHPEDGPYLPRRNIDGNRKEEILRNGRSIVLEIELAIASMGFNENEARRISHEVFLDWVQDLTQNDNTDSSACSICSDALLINQRVVFLPCSMISRRHKYHIDCINDWIERQEDAKRCPECMASIGDIVMNMSIEFRSLLSKINQ</sequence>
<organism evidence="4 5">
    <name type="scientific">Euplotes crassus</name>
    <dbReference type="NCBI Taxonomy" id="5936"/>
    <lineage>
        <taxon>Eukaryota</taxon>
        <taxon>Sar</taxon>
        <taxon>Alveolata</taxon>
        <taxon>Ciliophora</taxon>
        <taxon>Intramacronucleata</taxon>
        <taxon>Spirotrichea</taxon>
        <taxon>Hypotrichia</taxon>
        <taxon>Euplotida</taxon>
        <taxon>Euplotidae</taxon>
        <taxon>Moneuplotes</taxon>
    </lineage>
</organism>
<comment type="caution">
    <text evidence="4">The sequence shown here is derived from an EMBL/GenBank/DDBJ whole genome shotgun (WGS) entry which is preliminary data.</text>
</comment>
<proteinExistence type="predicted"/>
<dbReference type="Proteomes" id="UP001295684">
    <property type="component" value="Unassembled WGS sequence"/>
</dbReference>
<gene>
    <name evidence="4" type="ORF">ECRASSUSDP1_LOCUS8233</name>
</gene>
<dbReference type="InterPro" id="IPR013083">
    <property type="entry name" value="Znf_RING/FYVE/PHD"/>
</dbReference>
<keyword evidence="1" id="KW-0863">Zinc-finger</keyword>
<keyword evidence="1" id="KW-0862">Zinc</keyword>
<dbReference type="SUPFAM" id="SSF57850">
    <property type="entry name" value="RING/U-box"/>
    <property type="match status" value="1"/>
</dbReference>